<dbReference type="InterPro" id="IPR005709">
    <property type="entry name" value="Ribosomal_uS4_bac-type"/>
</dbReference>
<dbReference type="CDD" id="cd00165">
    <property type="entry name" value="S4"/>
    <property type="match status" value="1"/>
</dbReference>
<dbReference type="FunFam" id="3.10.290.10:FF:000001">
    <property type="entry name" value="30S ribosomal protein S4"/>
    <property type="match status" value="1"/>
</dbReference>
<dbReference type="SUPFAM" id="SSF55174">
    <property type="entry name" value="Alpha-L RNA-binding motif"/>
    <property type="match status" value="1"/>
</dbReference>
<dbReference type="InterPro" id="IPR002942">
    <property type="entry name" value="S4_RNA-bd"/>
</dbReference>
<evidence type="ECO:0000256" key="5">
    <source>
        <dbReference type="ARBA" id="ARBA00023274"/>
    </source>
</evidence>
<keyword evidence="3 7" id="KW-0694">RNA-binding</keyword>
<dbReference type="GO" id="GO:0042274">
    <property type="term" value="P:ribosomal small subunit biogenesis"/>
    <property type="evidence" value="ECO:0007669"/>
    <property type="project" value="TreeGrafter"/>
</dbReference>
<keyword evidence="12" id="KW-1185">Reference proteome</keyword>
<comment type="caution">
    <text evidence="11">The sequence shown here is derived from an EMBL/GenBank/DDBJ whole genome shotgun (WGS) entry which is preliminary data.</text>
</comment>
<keyword evidence="5 7" id="KW-0687">Ribonucleoprotein</keyword>
<dbReference type="Gene3D" id="3.10.290.10">
    <property type="entry name" value="RNA-binding S4 domain"/>
    <property type="match status" value="1"/>
</dbReference>
<evidence type="ECO:0000256" key="6">
    <source>
        <dbReference type="ARBA" id="ARBA00035254"/>
    </source>
</evidence>
<evidence type="ECO:0000256" key="3">
    <source>
        <dbReference type="ARBA" id="ARBA00022884"/>
    </source>
</evidence>
<dbReference type="SMART" id="SM00363">
    <property type="entry name" value="S4"/>
    <property type="match status" value="1"/>
</dbReference>
<dbReference type="Proteomes" id="UP000309215">
    <property type="component" value="Unassembled WGS sequence"/>
</dbReference>
<evidence type="ECO:0000256" key="2">
    <source>
        <dbReference type="ARBA" id="ARBA00022730"/>
    </source>
</evidence>
<gene>
    <name evidence="7 11" type="primary">rpsD</name>
    <name evidence="11" type="ORF">E8A74_30475</name>
</gene>
<dbReference type="Pfam" id="PF00163">
    <property type="entry name" value="Ribosomal_S4"/>
    <property type="match status" value="1"/>
</dbReference>
<dbReference type="NCBIfam" id="TIGR01017">
    <property type="entry name" value="rpsD_bact"/>
    <property type="match status" value="1"/>
</dbReference>
<dbReference type="GO" id="GO:0019843">
    <property type="term" value="F:rRNA binding"/>
    <property type="evidence" value="ECO:0007669"/>
    <property type="project" value="UniProtKB-UniRule"/>
</dbReference>
<evidence type="ECO:0000259" key="10">
    <source>
        <dbReference type="SMART" id="SM01390"/>
    </source>
</evidence>
<dbReference type="Gene3D" id="1.10.1050.10">
    <property type="entry name" value="Ribosomal Protein S4 Delta 41, Chain A, domain 1"/>
    <property type="match status" value="1"/>
</dbReference>
<dbReference type="OrthoDB" id="9803672at2"/>
<dbReference type="SMART" id="SM01390">
    <property type="entry name" value="Ribosomal_S4"/>
    <property type="match status" value="1"/>
</dbReference>
<dbReference type="Pfam" id="PF01479">
    <property type="entry name" value="S4"/>
    <property type="match status" value="1"/>
</dbReference>
<dbReference type="PANTHER" id="PTHR11831">
    <property type="entry name" value="30S 40S RIBOSOMAL PROTEIN"/>
    <property type="match status" value="1"/>
</dbReference>
<evidence type="ECO:0000256" key="1">
    <source>
        <dbReference type="ARBA" id="ARBA00007465"/>
    </source>
</evidence>
<evidence type="ECO:0000256" key="7">
    <source>
        <dbReference type="HAMAP-Rule" id="MF_01306"/>
    </source>
</evidence>
<dbReference type="NCBIfam" id="NF003717">
    <property type="entry name" value="PRK05327.1"/>
    <property type="match status" value="1"/>
</dbReference>
<dbReference type="PROSITE" id="PS00632">
    <property type="entry name" value="RIBOSOMAL_S4"/>
    <property type="match status" value="1"/>
</dbReference>
<dbReference type="RefSeq" id="WP_136932624.1">
    <property type="nucleotide sequence ID" value="NZ_SSMQ01000038.1"/>
</dbReference>
<feature type="domain" description="RNA-binding S4" evidence="9">
    <location>
        <begin position="92"/>
        <end position="151"/>
    </location>
</feature>
<comment type="subunit">
    <text evidence="7">Part of the 30S ribosomal subunit. Contacts protein S5. The interaction surface between S4 and S5 is involved in control of translational fidelity.</text>
</comment>
<comment type="function">
    <text evidence="7">With S5 and S12 plays an important role in translational accuracy.</text>
</comment>
<dbReference type="PROSITE" id="PS50889">
    <property type="entry name" value="S4"/>
    <property type="match status" value="1"/>
</dbReference>
<reference evidence="11 12" key="1">
    <citation type="submission" date="2019-04" db="EMBL/GenBank/DDBJ databases">
        <authorList>
            <person name="Li Y."/>
            <person name="Wang J."/>
        </authorList>
    </citation>
    <scope>NUCLEOTIDE SEQUENCE [LARGE SCALE GENOMIC DNA]</scope>
    <source>
        <strain evidence="11 12">DSM 14668</strain>
    </source>
</reference>
<dbReference type="EMBL" id="SSMQ01000038">
    <property type="protein sequence ID" value="TKD01674.1"/>
    <property type="molecule type" value="Genomic_DNA"/>
</dbReference>
<name>A0A4U1J3H7_9BACT</name>
<evidence type="ECO:0000313" key="12">
    <source>
        <dbReference type="Proteomes" id="UP000309215"/>
    </source>
</evidence>
<dbReference type="InterPro" id="IPR022801">
    <property type="entry name" value="Ribosomal_uS4"/>
</dbReference>
<dbReference type="InterPro" id="IPR018079">
    <property type="entry name" value="Ribosomal_uS4_CS"/>
</dbReference>
<comment type="similarity">
    <text evidence="1 7 8">Belongs to the universal ribosomal protein uS4 family.</text>
</comment>
<organism evidence="11 12">
    <name type="scientific">Polyangium fumosum</name>
    <dbReference type="NCBI Taxonomy" id="889272"/>
    <lineage>
        <taxon>Bacteria</taxon>
        <taxon>Pseudomonadati</taxon>
        <taxon>Myxococcota</taxon>
        <taxon>Polyangia</taxon>
        <taxon>Polyangiales</taxon>
        <taxon>Polyangiaceae</taxon>
        <taxon>Polyangium</taxon>
    </lineage>
</organism>
<evidence type="ECO:0000313" key="11">
    <source>
        <dbReference type="EMBL" id="TKD01674.1"/>
    </source>
</evidence>
<dbReference type="HAMAP" id="MF_01306_B">
    <property type="entry name" value="Ribosomal_uS4_B"/>
    <property type="match status" value="1"/>
</dbReference>
<comment type="function">
    <text evidence="7">One of the primary rRNA binding proteins, it binds directly to 16S rRNA where it nucleates assembly of the body of the 30S subunit.</text>
</comment>
<evidence type="ECO:0000256" key="4">
    <source>
        <dbReference type="ARBA" id="ARBA00022980"/>
    </source>
</evidence>
<keyword evidence="2 7" id="KW-0699">rRNA-binding</keyword>
<dbReference type="InterPro" id="IPR036986">
    <property type="entry name" value="S4_RNA-bd_sf"/>
</dbReference>
<evidence type="ECO:0000256" key="8">
    <source>
        <dbReference type="RuleBase" id="RU003699"/>
    </source>
</evidence>
<dbReference type="AlphaFoldDB" id="A0A4U1J3H7"/>
<protein>
    <recommendedName>
        <fullName evidence="6 7">Small ribosomal subunit protein uS4</fullName>
    </recommendedName>
</protein>
<evidence type="ECO:0000259" key="9">
    <source>
        <dbReference type="SMART" id="SM00363"/>
    </source>
</evidence>
<dbReference type="GO" id="GO:0006412">
    <property type="term" value="P:translation"/>
    <property type="evidence" value="ECO:0007669"/>
    <property type="project" value="UniProtKB-UniRule"/>
</dbReference>
<sequence>MSRYTGPRVRVMRALGCDLPGFSRKKIERRPYPPGQHGQARHKLSEYKVRLIEKQKLRFGYGVSEVQLRRLMVEAGRSKAAPGEKLIELLERRLDNVVFRAGFARTIPAARQLVCHGFVHVNGQRVDVASFRVNQGQTISLVPKVWKNPHVLAAIADETILHASWLNVDKGTFSAKVAAMPDSTSALFPVDVQRVVEFYSLRL</sequence>
<keyword evidence="4 7" id="KW-0689">Ribosomal protein</keyword>
<accession>A0A4U1J3H7</accession>
<dbReference type="PANTHER" id="PTHR11831:SF4">
    <property type="entry name" value="SMALL RIBOSOMAL SUBUNIT PROTEIN US4M"/>
    <property type="match status" value="1"/>
</dbReference>
<feature type="domain" description="Small ribosomal subunit protein uS4 N-terminal" evidence="10">
    <location>
        <begin position="3"/>
        <end position="91"/>
    </location>
</feature>
<dbReference type="InterPro" id="IPR001912">
    <property type="entry name" value="Ribosomal_uS4_N"/>
</dbReference>
<dbReference type="GO" id="GO:0015935">
    <property type="term" value="C:small ribosomal subunit"/>
    <property type="evidence" value="ECO:0007669"/>
    <property type="project" value="InterPro"/>
</dbReference>
<dbReference type="GO" id="GO:0003735">
    <property type="term" value="F:structural constituent of ribosome"/>
    <property type="evidence" value="ECO:0007669"/>
    <property type="project" value="InterPro"/>
</dbReference>
<proteinExistence type="inferred from homology"/>